<protein>
    <recommendedName>
        <fullName evidence="7">Ribosomal protein S7</fullName>
    </recommendedName>
</protein>
<dbReference type="Gene3D" id="1.10.455.10">
    <property type="entry name" value="Ribosomal protein S7 domain"/>
    <property type="match status" value="1"/>
</dbReference>
<dbReference type="NCBIfam" id="TIGR01029">
    <property type="entry name" value="rpsG_bact"/>
    <property type="match status" value="1"/>
</dbReference>
<dbReference type="PIRSF" id="PIRSF002122">
    <property type="entry name" value="RPS7p_RPS7a_RPS5e_RPS7o"/>
    <property type="match status" value="1"/>
</dbReference>
<dbReference type="InterPro" id="IPR005717">
    <property type="entry name" value="Ribosomal_uS7_bac/org-type"/>
</dbReference>
<dbReference type="InterPro" id="IPR036823">
    <property type="entry name" value="Ribosomal_uS7_dom_sf"/>
</dbReference>
<geneLocation type="plastid" evidence="9"/>
<evidence type="ECO:0000256" key="4">
    <source>
        <dbReference type="ARBA" id="ARBA00022980"/>
    </source>
</evidence>
<evidence type="ECO:0000256" key="2">
    <source>
        <dbReference type="ARBA" id="ARBA00022730"/>
    </source>
</evidence>
<dbReference type="InterPro" id="IPR000235">
    <property type="entry name" value="Ribosomal_uS7"/>
</dbReference>
<keyword evidence="5 6" id="KW-0687">Ribonucleoprotein</keyword>
<dbReference type="EMBL" id="MG264610">
    <property type="protein sequence ID" value="AUG32535.1"/>
    <property type="molecule type" value="Genomic_DNA"/>
</dbReference>
<accession>A0A2H4ZPS0</accession>
<evidence type="ECO:0000256" key="5">
    <source>
        <dbReference type="ARBA" id="ARBA00023274"/>
    </source>
</evidence>
<dbReference type="GO" id="GO:0006412">
    <property type="term" value="P:translation"/>
    <property type="evidence" value="ECO:0007669"/>
    <property type="project" value="InterPro"/>
</dbReference>
<dbReference type="GO" id="GO:0015935">
    <property type="term" value="C:small ribosomal subunit"/>
    <property type="evidence" value="ECO:0007669"/>
    <property type="project" value="InterPro"/>
</dbReference>
<dbReference type="GO" id="GO:0019843">
    <property type="term" value="F:rRNA binding"/>
    <property type="evidence" value="ECO:0007669"/>
    <property type="project" value="UniProtKB-KW"/>
</dbReference>
<dbReference type="FunFam" id="1.10.455.10:FF:000001">
    <property type="entry name" value="30S ribosomal protein S7"/>
    <property type="match status" value="1"/>
</dbReference>
<sequence>MSRRNAAEKRPVLPDPQFNSRLATMIVARLMKHGKKSTAQRILSDAFELITQRSSGTDPLEVFETAIRNATPLVEVRARRVGGATYQVPMEVRQERGTAMALRWLVNFSRARNGRSMAQKLASELIDASNEAGNTVRKREETHKMAEANKAFAHYRY</sequence>
<dbReference type="AlphaFoldDB" id="A0A2H4ZPS0"/>
<dbReference type="SUPFAM" id="SSF47973">
    <property type="entry name" value="Ribosomal protein S7"/>
    <property type="match status" value="1"/>
</dbReference>
<evidence type="ECO:0000256" key="3">
    <source>
        <dbReference type="ARBA" id="ARBA00022884"/>
    </source>
</evidence>
<evidence type="ECO:0000256" key="1">
    <source>
        <dbReference type="ARBA" id="ARBA00007151"/>
    </source>
</evidence>
<dbReference type="InterPro" id="IPR020606">
    <property type="entry name" value="Ribosomal_uS7_CS"/>
</dbReference>
<evidence type="ECO:0000256" key="6">
    <source>
        <dbReference type="RuleBase" id="RU003619"/>
    </source>
</evidence>
<dbReference type="CDD" id="cd14871">
    <property type="entry name" value="uS7_Chloroplast"/>
    <property type="match status" value="1"/>
</dbReference>
<comment type="similarity">
    <text evidence="1 6">Belongs to the universal ribosomal protein uS7 family.</text>
</comment>
<dbReference type="PROSITE" id="PS00052">
    <property type="entry name" value="RIBOSOMAL_S7"/>
    <property type="match status" value="1"/>
</dbReference>
<keyword evidence="4 6" id="KW-0689">Ribosomal protein</keyword>
<gene>
    <name evidence="9" type="primary">rps7</name>
    <name evidence="9" type="ORF">PLO_546</name>
</gene>
<dbReference type="HAMAP" id="MF_00480_B">
    <property type="entry name" value="Ribosomal_uS7_B"/>
    <property type="match status" value="1"/>
</dbReference>
<keyword evidence="9" id="KW-0934">Plastid</keyword>
<keyword evidence="2 7" id="KW-0699">rRNA-binding</keyword>
<keyword evidence="3 7" id="KW-0694">RNA-binding</keyword>
<feature type="domain" description="Small ribosomal subunit protein uS7" evidence="8">
    <location>
        <begin position="2"/>
        <end position="150"/>
    </location>
</feature>
<dbReference type="GO" id="GO:0003735">
    <property type="term" value="F:structural constituent of ribosome"/>
    <property type="evidence" value="ECO:0007669"/>
    <property type="project" value="InterPro"/>
</dbReference>
<dbReference type="Pfam" id="PF00177">
    <property type="entry name" value="Ribosomal_S7"/>
    <property type="match status" value="1"/>
</dbReference>
<name>A0A2H4ZPS0_9EUKA</name>
<evidence type="ECO:0000259" key="8">
    <source>
        <dbReference type="Pfam" id="PF00177"/>
    </source>
</evidence>
<dbReference type="PANTHER" id="PTHR11205">
    <property type="entry name" value="RIBOSOMAL PROTEIN S7"/>
    <property type="match status" value="1"/>
</dbReference>
<reference evidence="9" key="1">
    <citation type="submission" date="2017-10" db="EMBL/GenBank/DDBJ databases">
        <title>Paulinella longichromatophora chromatophore genome.</title>
        <authorList>
            <person name="Lhee D."/>
            <person name="Yoon H.S."/>
        </authorList>
    </citation>
    <scope>NUCLEOTIDE SEQUENCE</scope>
</reference>
<proteinExistence type="inferred from homology"/>
<evidence type="ECO:0000256" key="7">
    <source>
        <dbReference type="RuleBase" id="RU003620"/>
    </source>
</evidence>
<dbReference type="InterPro" id="IPR023798">
    <property type="entry name" value="Ribosomal_uS7_dom"/>
</dbReference>
<evidence type="ECO:0000313" key="9">
    <source>
        <dbReference type="EMBL" id="AUG32535.1"/>
    </source>
</evidence>
<organism evidence="9">
    <name type="scientific">Paulinella longichromatophora</name>
    <dbReference type="NCBI Taxonomy" id="1708747"/>
    <lineage>
        <taxon>Eukaryota</taxon>
        <taxon>Sar</taxon>
        <taxon>Rhizaria</taxon>
        <taxon>Cercozoa</taxon>
        <taxon>Imbricatea</taxon>
        <taxon>Silicofilosea</taxon>
        <taxon>Euglyphida</taxon>
        <taxon>Paulinellidae</taxon>
        <taxon>Paulinella</taxon>
    </lineage>
</organism>